<dbReference type="Gene3D" id="3.10.20.90">
    <property type="entry name" value="Phosphatidylinositol 3-kinase Catalytic Subunit, Chain A, domain 1"/>
    <property type="match status" value="1"/>
</dbReference>
<keyword evidence="1" id="KW-0433">Leucine-rich repeat</keyword>
<dbReference type="Gene3D" id="3.80.10.10">
    <property type="entry name" value="Ribonuclease Inhibitor"/>
    <property type="match status" value="3"/>
</dbReference>
<name>A0A7H9B610_ZYGMR</name>
<dbReference type="SUPFAM" id="SSF52047">
    <property type="entry name" value="RNI-like"/>
    <property type="match status" value="1"/>
</dbReference>
<protein>
    <recommendedName>
        <fullName evidence="4">CAP-Gly domain-containing protein</fullName>
    </recommendedName>
</protein>
<dbReference type="Pfam" id="PF01302">
    <property type="entry name" value="CAP_GLY"/>
    <property type="match status" value="1"/>
</dbReference>
<dbReference type="AlphaFoldDB" id="A0A7H9B610"/>
<dbReference type="PANTHER" id="PTHR45617">
    <property type="entry name" value="LEUCINE RICH REPEAT FAMILY PROTEIN"/>
    <property type="match status" value="1"/>
</dbReference>
<evidence type="ECO:0000256" key="1">
    <source>
        <dbReference type="ARBA" id="ARBA00022614"/>
    </source>
</evidence>
<dbReference type="RefSeq" id="XP_037145472.1">
    <property type="nucleotide sequence ID" value="XM_037289577.1"/>
</dbReference>
<dbReference type="InterPro" id="IPR001611">
    <property type="entry name" value="Leu-rich_rpt"/>
</dbReference>
<dbReference type="KEGG" id="zmk:HG535_0F02570"/>
<dbReference type="InterPro" id="IPR036859">
    <property type="entry name" value="CAP-Gly_dom_sf"/>
</dbReference>
<dbReference type="InterPro" id="IPR025875">
    <property type="entry name" value="Leu-rich_rpt_4"/>
</dbReference>
<dbReference type="InterPro" id="IPR000938">
    <property type="entry name" value="CAP-Gly_domain"/>
</dbReference>
<keyword evidence="3" id="KW-0143">Chaperone</keyword>
<reference evidence="5 6" key="1">
    <citation type="submission" date="2020-07" db="EMBL/GenBank/DDBJ databases">
        <title>The yeast mating-type switching endonuclease HO is a domesticated member of an unorthodox homing genetic element family.</title>
        <authorList>
            <person name="Coughlan A.Y."/>
            <person name="Lombardi L."/>
            <person name="Braun-Galleani S."/>
            <person name="Martos A.R."/>
            <person name="Galeote V."/>
            <person name="Bigey F."/>
            <person name="Dequin S."/>
            <person name="Byrne K.P."/>
            <person name="Wolfe K.H."/>
        </authorList>
    </citation>
    <scope>NUCLEOTIDE SEQUENCE [LARGE SCALE GENOMIC DNA]</scope>
    <source>
        <strain evidence="5 6">NRRL Y-6702</strain>
    </source>
</reference>
<dbReference type="Pfam" id="PF13855">
    <property type="entry name" value="LRR_8"/>
    <property type="match status" value="1"/>
</dbReference>
<accession>A0A7H9B610</accession>
<dbReference type="EMBL" id="CP058609">
    <property type="protein sequence ID" value="QLG73746.1"/>
    <property type="molecule type" value="Genomic_DNA"/>
</dbReference>
<dbReference type="SMART" id="SM00369">
    <property type="entry name" value="LRR_TYP"/>
    <property type="match status" value="3"/>
</dbReference>
<dbReference type="SUPFAM" id="SSF74924">
    <property type="entry name" value="Cap-Gly domain"/>
    <property type="match status" value="1"/>
</dbReference>
<dbReference type="SMART" id="SM01052">
    <property type="entry name" value="CAP_GLY"/>
    <property type="match status" value="1"/>
</dbReference>
<dbReference type="PROSITE" id="PS50245">
    <property type="entry name" value="CAP_GLY_2"/>
    <property type="match status" value="1"/>
</dbReference>
<dbReference type="Proteomes" id="UP000509704">
    <property type="component" value="Chromosome 6"/>
</dbReference>
<evidence type="ECO:0000256" key="3">
    <source>
        <dbReference type="ARBA" id="ARBA00023186"/>
    </source>
</evidence>
<feature type="domain" description="CAP-Gly" evidence="4">
    <location>
        <begin position="35"/>
        <end position="68"/>
    </location>
</feature>
<dbReference type="InterPro" id="IPR029071">
    <property type="entry name" value="Ubiquitin-like_domsf"/>
</dbReference>
<keyword evidence="6" id="KW-1185">Reference proteome</keyword>
<dbReference type="GeneID" id="59237505"/>
<dbReference type="SUPFAM" id="SSF54236">
    <property type="entry name" value="Ubiquitin-like"/>
    <property type="match status" value="1"/>
</dbReference>
<gene>
    <name evidence="5" type="ORF">HG535_0F02570</name>
</gene>
<dbReference type="InterPro" id="IPR003591">
    <property type="entry name" value="Leu-rich_rpt_typical-subtyp"/>
</dbReference>
<sequence>MMNYKVGDRLKIEGNFCTIRFVGVFPKWPSSTTYGVEWDNCNRGKNCGVYEGKTYFKTASRFGGSFIKESALSKKVHTSVTFWQAIVNRYMSTSEWDIFYLGSKKIEAVGIEKLNEKNKKLKSFTKMSLADHLICDALMDDGEMQLVKENLINLTELDLSYNLLSNIDYLCQIISHLTNLQTIDLSGNRFVGRIPHNASYLFTQVKSLSLVDCGLDNEQLRNLFMIFPSIVKLDISKNALLDIEDEKLVFPKSMKELDFNYNKLKHLSQNLFGPNIEILNMSHNEIEFVEVGFSLCLKNIDLSYNRINCWEAVDQLNANFPQLYSLRVNKNPLLWKDDISSFYEVIGRLNNIKIVNGSFLSDELRYEAELFFVSKLRDGETSLNKSLKRWELLSHRYRITPTSMVPMKTGLDQVLLEVSLVDQDKHKTEHLTVLSSYSVRYLKCICCKKLNMNMFRIKIYHGVSSEVVDELDRDFYTLSHFNINDGDTIYLKTK</sequence>
<evidence type="ECO:0000313" key="6">
    <source>
        <dbReference type="Proteomes" id="UP000509704"/>
    </source>
</evidence>
<proteinExistence type="predicted"/>
<evidence type="ECO:0000256" key="2">
    <source>
        <dbReference type="ARBA" id="ARBA00022737"/>
    </source>
</evidence>
<dbReference type="Pfam" id="PF12799">
    <property type="entry name" value="LRR_4"/>
    <property type="match status" value="1"/>
</dbReference>
<dbReference type="PROSITE" id="PS00845">
    <property type="entry name" value="CAP_GLY_1"/>
    <property type="match status" value="1"/>
</dbReference>
<keyword evidence="2" id="KW-0677">Repeat</keyword>
<dbReference type="OrthoDB" id="5273213at2759"/>
<dbReference type="PROSITE" id="PS51450">
    <property type="entry name" value="LRR"/>
    <property type="match status" value="2"/>
</dbReference>
<organism evidence="5 6">
    <name type="scientific">Zygotorulaspora mrakii</name>
    <name type="common">Zygosaccharomyces mrakii</name>
    <dbReference type="NCBI Taxonomy" id="42260"/>
    <lineage>
        <taxon>Eukaryota</taxon>
        <taxon>Fungi</taxon>
        <taxon>Dikarya</taxon>
        <taxon>Ascomycota</taxon>
        <taxon>Saccharomycotina</taxon>
        <taxon>Saccharomycetes</taxon>
        <taxon>Saccharomycetales</taxon>
        <taxon>Saccharomycetaceae</taxon>
        <taxon>Zygotorulaspora</taxon>
    </lineage>
</organism>
<dbReference type="SMART" id="SM00365">
    <property type="entry name" value="LRR_SD22"/>
    <property type="match status" value="4"/>
</dbReference>
<dbReference type="PRINTS" id="PR00019">
    <property type="entry name" value="LEURICHRPT"/>
</dbReference>
<evidence type="ECO:0000259" key="4">
    <source>
        <dbReference type="PROSITE" id="PS50245"/>
    </source>
</evidence>
<dbReference type="InterPro" id="IPR032675">
    <property type="entry name" value="LRR_dom_sf"/>
</dbReference>
<dbReference type="Gene3D" id="2.30.30.190">
    <property type="entry name" value="CAP Gly-rich-like domain"/>
    <property type="match status" value="1"/>
</dbReference>
<evidence type="ECO:0000313" key="5">
    <source>
        <dbReference type="EMBL" id="QLG73746.1"/>
    </source>
</evidence>